<dbReference type="PROSITE" id="PS51257">
    <property type="entry name" value="PROKAR_LIPOPROTEIN"/>
    <property type="match status" value="1"/>
</dbReference>
<evidence type="ECO:0000256" key="1">
    <source>
        <dbReference type="SAM" id="SignalP"/>
    </source>
</evidence>
<feature type="signal peptide" evidence="1">
    <location>
        <begin position="1"/>
        <end position="22"/>
    </location>
</feature>
<dbReference type="PANTHER" id="PTHR43649">
    <property type="entry name" value="ARABINOSE-BINDING PROTEIN-RELATED"/>
    <property type="match status" value="1"/>
</dbReference>
<gene>
    <name evidence="2" type="ORF">H8702_00635</name>
</gene>
<accession>A0A8J6TWE9</accession>
<dbReference type="Proteomes" id="UP000632659">
    <property type="component" value="Unassembled WGS sequence"/>
</dbReference>
<organism evidence="2 3">
    <name type="scientific">Massiliimalia timonensis</name>
    <dbReference type="NCBI Taxonomy" id="1987501"/>
    <lineage>
        <taxon>Bacteria</taxon>
        <taxon>Bacillati</taxon>
        <taxon>Bacillota</taxon>
        <taxon>Clostridia</taxon>
        <taxon>Eubacteriales</taxon>
        <taxon>Oscillospiraceae</taxon>
        <taxon>Massiliimalia</taxon>
    </lineage>
</organism>
<evidence type="ECO:0000313" key="3">
    <source>
        <dbReference type="Proteomes" id="UP000632659"/>
    </source>
</evidence>
<dbReference type="AlphaFoldDB" id="A0A8J6TWE9"/>
<proteinExistence type="predicted"/>
<evidence type="ECO:0000313" key="2">
    <source>
        <dbReference type="EMBL" id="MBC8609625.1"/>
    </source>
</evidence>
<dbReference type="SUPFAM" id="SSF53850">
    <property type="entry name" value="Periplasmic binding protein-like II"/>
    <property type="match status" value="1"/>
</dbReference>
<keyword evidence="1" id="KW-0732">Signal</keyword>
<keyword evidence="3" id="KW-1185">Reference proteome</keyword>
<dbReference type="EMBL" id="JACRTL010000001">
    <property type="protein sequence ID" value="MBC8609625.1"/>
    <property type="molecule type" value="Genomic_DNA"/>
</dbReference>
<protein>
    <submittedName>
        <fullName evidence="2">Extracellular solute-binding protein</fullName>
    </submittedName>
</protein>
<dbReference type="PANTHER" id="PTHR43649:SF12">
    <property type="entry name" value="DIACETYLCHITOBIOSE BINDING PROTEIN DASA"/>
    <property type="match status" value="1"/>
</dbReference>
<reference evidence="2" key="1">
    <citation type="submission" date="2020-08" db="EMBL/GenBank/DDBJ databases">
        <title>Genome public.</title>
        <authorList>
            <person name="Liu C."/>
            <person name="Sun Q."/>
        </authorList>
    </citation>
    <scope>NUCLEOTIDE SEQUENCE</scope>
    <source>
        <strain evidence="2">NSJ-15</strain>
    </source>
</reference>
<name>A0A8J6TWE9_9FIRM</name>
<comment type="caution">
    <text evidence="2">The sequence shown here is derived from an EMBL/GenBank/DDBJ whole genome shotgun (WGS) entry which is preliminary data.</text>
</comment>
<dbReference type="InterPro" id="IPR006059">
    <property type="entry name" value="SBP"/>
</dbReference>
<feature type="chain" id="PRO_5039093005" evidence="1">
    <location>
        <begin position="23"/>
        <end position="452"/>
    </location>
</feature>
<dbReference type="Gene3D" id="3.40.190.10">
    <property type="entry name" value="Periplasmic binding protein-like II"/>
    <property type="match status" value="2"/>
</dbReference>
<sequence>MKNRKRVISLLMTAMLAVGLFSGCGKEEGDASGSADGDSAKEAAVTIRMAWQSMAGTGKEKLLLGAIEDLETQYPNLTVEIENAESGKYASKISMDVSTDNTPDVFSFWRPEASYGTDKFIEAGALADLSELLEDEFFKGKFEDSAIATCSYDGKLYGIPENYAYIVMLANTAVLDDCGLEVPTTWDEWIESMDVLKENGYIPWGISTKAFASGWERPLGYVFDRYLGKDGETGWKNEDVLEAFAGNVPFNTPEAIEACNKLHDLVAGNAAGDAMTLDDTQAASKYYNTGKAAYWCNGTYGVENIDEKVQETSVAMEFPEIPGAPYNEKFIDKDVTGLYYVSSKAWADPVKKQIIYDFLKSINSDEYIDSLVYDTQNLLPLTNFELDAERIGHVIVDSKKIADVSAMVKWPLGRANPENKEPFYSVYTDFWSGKYTGEEFAAKLQEIFYTGK</sequence>
<dbReference type="RefSeq" id="WP_178085689.1">
    <property type="nucleotide sequence ID" value="NZ_JACRTL010000001.1"/>
</dbReference>
<dbReference type="InterPro" id="IPR050490">
    <property type="entry name" value="Bact_solute-bd_prot1"/>
</dbReference>
<dbReference type="Pfam" id="PF01547">
    <property type="entry name" value="SBP_bac_1"/>
    <property type="match status" value="1"/>
</dbReference>